<organism evidence="4 5">
    <name type="scientific">Phytophthora palmivora</name>
    <dbReference type="NCBI Taxonomy" id="4796"/>
    <lineage>
        <taxon>Eukaryota</taxon>
        <taxon>Sar</taxon>
        <taxon>Stramenopiles</taxon>
        <taxon>Oomycota</taxon>
        <taxon>Peronosporomycetes</taxon>
        <taxon>Peronosporales</taxon>
        <taxon>Peronosporaceae</taxon>
        <taxon>Phytophthora</taxon>
    </lineage>
</organism>
<evidence type="ECO:0000259" key="3">
    <source>
        <dbReference type="Pfam" id="PF13359"/>
    </source>
</evidence>
<feature type="domain" description="DDE Tnp4" evidence="3">
    <location>
        <begin position="188"/>
        <end position="298"/>
    </location>
</feature>
<proteinExistence type="predicted"/>
<dbReference type="AlphaFoldDB" id="A0A2P4YKX9"/>
<keyword evidence="5" id="KW-1185">Reference proteome</keyword>
<reference evidence="4 5" key="1">
    <citation type="journal article" date="2017" name="Genome Biol. Evol.">
        <title>Phytophthora megakarya and P. palmivora, closely related causal agents of cacao black pod rot, underwent increases in genome sizes and gene numbers by different mechanisms.</title>
        <authorList>
            <person name="Ali S.S."/>
            <person name="Shao J."/>
            <person name="Lary D.J."/>
            <person name="Kronmiller B."/>
            <person name="Shen D."/>
            <person name="Strem M.D."/>
            <person name="Amoako-Attah I."/>
            <person name="Akrofi A.Y."/>
            <person name="Begoude B.A."/>
            <person name="Ten Hoopen G.M."/>
            <person name="Coulibaly K."/>
            <person name="Kebe B.I."/>
            <person name="Melnick R.L."/>
            <person name="Guiltinan M.J."/>
            <person name="Tyler B.M."/>
            <person name="Meinhardt L.W."/>
            <person name="Bailey B.A."/>
        </authorList>
    </citation>
    <scope>NUCLEOTIDE SEQUENCE [LARGE SCALE GENOMIC DNA]</scope>
    <source>
        <strain evidence="5">sbr112.9</strain>
    </source>
</reference>
<evidence type="ECO:0000256" key="1">
    <source>
        <dbReference type="ARBA" id="ARBA00001968"/>
    </source>
</evidence>
<dbReference type="GO" id="GO:0046872">
    <property type="term" value="F:metal ion binding"/>
    <property type="evidence" value="ECO:0007669"/>
    <property type="project" value="UniProtKB-KW"/>
</dbReference>
<dbReference type="EMBL" id="NCKW01002023">
    <property type="protein sequence ID" value="POM78399.1"/>
    <property type="molecule type" value="Genomic_DNA"/>
</dbReference>
<dbReference type="InterPro" id="IPR027806">
    <property type="entry name" value="HARBI1_dom"/>
</dbReference>
<sequence length="315" mass="36224">MKLSKWMERAREETARRSRRRSHLIVAVVSSIAAVPHKRDRCVLRRRLEWNVHKQTLLLGGQFKNFYRMEVSSFERLLSYIRPALLRDESQSTRRAGAKPISPENMLQMTISWLAGSNYQTTRCLGGTSVSAIYEAMHCVIDAICACPELRIRSPTESPQRMLDLADGFAEISKQNILTGCVGCIDGWLCERSPGKVSDSIAFKKWKLRNAIMQLRSGFYIIGDNAYPLSDSVLVPFNKLEIKGKAFSDYNFYLSQLWIRIEMAFGLLVNKWLVFKRPHVVDFVNVKKVIKTCMKLHNFCIDERIKNQDACTSIY</sequence>
<evidence type="ECO:0000313" key="4">
    <source>
        <dbReference type="EMBL" id="POM78399.1"/>
    </source>
</evidence>
<dbReference type="Pfam" id="PF13359">
    <property type="entry name" value="DDE_Tnp_4"/>
    <property type="match status" value="1"/>
</dbReference>
<evidence type="ECO:0000256" key="2">
    <source>
        <dbReference type="ARBA" id="ARBA00022723"/>
    </source>
</evidence>
<evidence type="ECO:0000313" key="5">
    <source>
        <dbReference type="Proteomes" id="UP000237271"/>
    </source>
</evidence>
<accession>A0A2P4YKX9</accession>
<keyword evidence="2" id="KW-0479">Metal-binding</keyword>
<comment type="cofactor">
    <cofactor evidence="1">
        <name>a divalent metal cation</name>
        <dbReference type="ChEBI" id="CHEBI:60240"/>
    </cofactor>
</comment>
<protein>
    <recommendedName>
        <fullName evidence="3">DDE Tnp4 domain-containing protein</fullName>
    </recommendedName>
</protein>
<dbReference type="Proteomes" id="UP000237271">
    <property type="component" value="Unassembled WGS sequence"/>
</dbReference>
<comment type="caution">
    <text evidence="4">The sequence shown here is derived from an EMBL/GenBank/DDBJ whole genome shotgun (WGS) entry which is preliminary data.</text>
</comment>
<name>A0A2P4YKX9_9STRA</name>
<gene>
    <name evidence="4" type="ORF">PHPALM_4072</name>
</gene>
<dbReference type="OrthoDB" id="109201at2759"/>